<dbReference type="RefSeq" id="XP_029217036.1">
    <property type="nucleotide sequence ID" value="XM_029366576.1"/>
</dbReference>
<name>A0A2A9MBN0_BESBE</name>
<feature type="region of interest" description="Disordered" evidence="1">
    <location>
        <begin position="252"/>
        <end position="285"/>
    </location>
</feature>
<dbReference type="Proteomes" id="UP000224006">
    <property type="component" value="Chromosome VIII"/>
</dbReference>
<keyword evidence="3" id="KW-1185">Reference proteome</keyword>
<feature type="compositionally biased region" description="Gly residues" evidence="1">
    <location>
        <begin position="143"/>
        <end position="152"/>
    </location>
</feature>
<comment type="caution">
    <text evidence="2">The sequence shown here is derived from an EMBL/GenBank/DDBJ whole genome shotgun (WGS) entry which is preliminary data.</text>
</comment>
<dbReference type="GO" id="GO:0016301">
    <property type="term" value="F:kinase activity"/>
    <property type="evidence" value="ECO:0007669"/>
    <property type="project" value="UniProtKB-KW"/>
</dbReference>
<keyword evidence="2" id="KW-0808">Transferase</keyword>
<sequence>MAGRSSNMRAGKRRSVMSCAYSNKERGSVACGPVGLRSPTGKSGGAVQPHAAFSAPFSLSSCGSSTTRASSLRRSMCMATGQSSLGSSYIASPPQSPSGVSSNACNGGLSSCESSGNSLVDYSFQAGCASFGSSHPYREGSGKPEGGPGGPVSEGDLFSGHGARRGDSCEMDVAHASDFDMPQTLCLAPQARSEESGAYGAASAFPLDRLCHSLAREHETAAHLTAAKNIFGLDPSTRVDLRGRVLERGLSSCGEDDREVSAGEEEENDSDSEAEADHGQYGVSRLSAAGGTQAVSVVDTLQALLKAAEDVFSMGATDPSPL</sequence>
<protein>
    <submittedName>
        <fullName evidence="2">Protein kinase</fullName>
    </submittedName>
</protein>
<dbReference type="EMBL" id="NWUJ01000009">
    <property type="protein sequence ID" value="PFH33027.1"/>
    <property type="molecule type" value="Genomic_DNA"/>
</dbReference>
<feature type="region of interest" description="Disordered" evidence="1">
    <location>
        <begin position="136"/>
        <end position="165"/>
    </location>
</feature>
<proteinExistence type="predicted"/>
<dbReference type="AlphaFoldDB" id="A0A2A9MBN0"/>
<feature type="compositionally biased region" description="Acidic residues" evidence="1">
    <location>
        <begin position="254"/>
        <end position="274"/>
    </location>
</feature>
<reference evidence="2 3" key="1">
    <citation type="submission" date="2017-09" db="EMBL/GenBank/DDBJ databases">
        <title>Genome sequencing of Besnoitia besnoiti strain Bb-Ger1.</title>
        <authorList>
            <person name="Schares G."/>
            <person name="Venepally P."/>
            <person name="Lorenzi H.A."/>
        </authorList>
    </citation>
    <scope>NUCLEOTIDE SEQUENCE [LARGE SCALE GENOMIC DNA]</scope>
    <source>
        <strain evidence="2 3">Bb-Ger1</strain>
    </source>
</reference>
<dbReference type="KEGG" id="bbes:BESB_082260"/>
<gene>
    <name evidence="2" type="ORF">BESB_082260</name>
</gene>
<dbReference type="GeneID" id="40313152"/>
<dbReference type="VEuPathDB" id="ToxoDB:BESB_082260"/>
<accession>A0A2A9MBN0</accession>
<evidence type="ECO:0000256" key="1">
    <source>
        <dbReference type="SAM" id="MobiDB-lite"/>
    </source>
</evidence>
<evidence type="ECO:0000313" key="3">
    <source>
        <dbReference type="Proteomes" id="UP000224006"/>
    </source>
</evidence>
<keyword evidence="2" id="KW-0418">Kinase</keyword>
<organism evidence="2 3">
    <name type="scientific">Besnoitia besnoiti</name>
    <name type="common">Apicomplexan protozoan</name>
    <dbReference type="NCBI Taxonomy" id="94643"/>
    <lineage>
        <taxon>Eukaryota</taxon>
        <taxon>Sar</taxon>
        <taxon>Alveolata</taxon>
        <taxon>Apicomplexa</taxon>
        <taxon>Conoidasida</taxon>
        <taxon>Coccidia</taxon>
        <taxon>Eucoccidiorida</taxon>
        <taxon>Eimeriorina</taxon>
        <taxon>Sarcocystidae</taxon>
        <taxon>Besnoitia</taxon>
    </lineage>
</organism>
<evidence type="ECO:0000313" key="2">
    <source>
        <dbReference type="EMBL" id="PFH33027.1"/>
    </source>
</evidence>